<proteinExistence type="predicted"/>
<evidence type="ECO:0000256" key="1">
    <source>
        <dbReference type="SAM" id="Phobius"/>
    </source>
</evidence>
<keyword evidence="1" id="KW-1133">Transmembrane helix</keyword>
<protein>
    <submittedName>
        <fullName evidence="2">Uncharacterized protein</fullName>
    </submittedName>
</protein>
<reference evidence="2 3" key="1">
    <citation type="submission" date="2021-05" db="EMBL/GenBank/DDBJ databases">
        <title>Genome Assembly of Synthetic Allotetraploid Brassica napus Reveals Homoeologous Exchanges between Subgenomes.</title>
        <authorList>
            <person name="Davis J.T."/>
        </authorList>
    </citation>
    <scope>NUCLEOTIDE SEQUENCE [LARGE SCALE GENOMIC DNA]</scope>
    <source>
        <strain evidence="3">cv. Da-Ae</strain>
        <tissue evidence="2">Seedling</tissue>
    </source>
</reference>
<keyword evidence="1" id="KW-0472">Membrane</keyword>
<evidence type="ECO:0000313" key="2">
    <source>
        <dbReference type="EMBL" id="KAH0921484.1"/>
    </source>
</evidence>
<sequence length="377" mass="42422">MLPRGGYCLSGIMVCDLEVAPTWHDEIIKRKAPRTFISLEIHASIVFHTIEFIGAPNQRSDNMRLVRAPNPQLTKKKPKNSDLLVSSAFSVESRRYWVSLDTRVTYPLLHSPLYRSRMDSNNENPQDPPYLIIEAQPKSFGVAAEGEAALPQTPNPDLRWPYLGRWLASLKPIIPAIPPSLKHNLMFHRFLTLLLLMLLIPLPYSLLLLKPPPLLLLLQLPSLLLKPSPFQPPAILVVATTKFHLPSGSFTQKLNPLRFTPPHTPSEPATPRLGISEAVKIQIASFWPSLGETIKIGQKQQKGKLFSVQAAPQLPVEKILPPTLKDDGSLRFPWAVRMNQSSRNFYRAAEPTYQLYDTPQVTIPSKRIIAYKGLLRG</sequence>
<accession>A0ABQ8CWR6</accession>
<dbReference type="EMBL" id="JAGKQM010000006">
    <property type="protein sequence ID" value="KAH0921484.1"/>
    <property type="molecule type" value="Genomic_DNA"/>
</dbReference>
<organism evidence="2 3">
    <name type="scientific">Brassica napus</name>
    <name type="common">Rape</name>
    <dbReference type="NCBI Taxonomy" id="3708"/>
    <lineage>
        <taxon>Eukaryota</taxon>
        <taxon>Viridiplantae</taxon>
        <taxon>Streptophyta</taxon>
        <taxon>Embryophyta</taxon>
        <taxon>Tracheophyta</taxon>
        <taxon>Spermatophyta</taxon>
        <taxon>Magnoliopsida</taxon>
        <taxon>eudicotyledons</taxon>
        <taxon>Gunneridae</taxon>
        <taxon>Pentapetalae</taxon>
        <taxon>rosids</taxon>
        <taxon>malvids</taxon>
        <taxon>Brassicales</taxon>
        <taxon>Brassicaceae</taxon>
        <taxon>Brassiceae</taxon>
        <taxon>Brassica</taxon>
    </lineage>
</organism>
<gene>
    <name evidence="2" type="ORF">HID58_021502</name>
</gene>
<keyword evidence="3" id="KW-1185">Reference proteome</keyword>
<name>A0ABQ8CWR6_BRANA</name>
<keyword evidence="1" id="KW-0812">Transmembrane</keyword>
<comment type="caution">
    <text evidence="2">The sequence shown here is derived from an EMBL/GenBank/DDBJ whole genome shotgun (WGS) entry which is preliminary data.</text>
</comment>
<feature type="transmembrane region" description="Helical" evidence="1">
    <location>
        <begin position="190"/>
        <end position="209"/>
    </location>
</feature>
<evidence type="ECO:0000313" key="3">
    <source>
        <dbReference type="Proteomes" id="UP000824890"/>
    </source>
</evidence>
<dbReference type="Proteomes" id="UP000824890">
    <property type="component" value="Unassembled WGS sequence"/>
</dbReference>